<accession>A0A8K0X1K8</accession>
<keyword evidence="3" id="KW-1185">Reference proteome</keyword>
<dbReference type="Proteomes" id="UP000813385">
    <property type="component" value="Unassembled WGS sequence"/>
</dbReference>
<evidence type="ECO:0000256" key="1">
    <source>
        <dbReference type="SAM" id="MobiDB-lite"/>
    </source>
</evidence>
<gene>
    <name evidence="2" type="ORF">B0T11DRAFT_285224</name>
</gene>
<dbReference type="OrthoDB" id="5591786at2759"/>
<comment type="caution">
    <text evidence="2">The sequence shown here is derived from an EMBL/GenBank/DDBJ whole genome shotgun (WGS) entry which is preliminary data.</text>
</comment>
<evidence type="ECO:0000313" key="3">
    <source>
        <dbReference type="Proteomes" id="UP000813385"/>
    </source>
</evidence>
<organism evidence="2 3">
    <name type="scientific">Plectosphaerella cucumerina</name>
    <dbReference type="NCBI Taxonomy" id="40658"/>
    <lineage>
        <taxon>Eukaryota</taxon>
        <taxon>Fungi</taxon>
        <taxon>Dikarya</taxon>
        <taxon>Ascomycota</taxon>
        <taxon>Pezizomycotina</taxon>
        <taxon>Sordariomycetes</taxon>
        <taxon>Hypocreomycetidae</taxon>
        <taxon>Glomerellales</taxon>
        <taxon>Plectosphaerellaceae</taxon>
        <taxon>Plectosphaerella</taxon>
    </lineage>
</organism>
<proteinExistence type="predicted"/>
<feature type="compositionally biased region" description="Polar residues" evidence="1">
    <location>
        <begin position="82"/>
        <end position="95"/>
    </location>
</feature>
<sequence length="847" mass="93004">MARSPGPRSSFSPLPVTTEDVDVGRQFRRVTVGICTVQTAGERFGDPNAAQVIRDRANAPQSGGAGTWTNDSDSDDDIVPQTPDQMASETPWNQSGPPPLEHRIPRTQKYRNNLTAMSQRYNLYFAAYGSRIFVYRPRSSPILLTPEPELILATSPDDVDRRIPPSQDYMHPHQSNAMRTGFLGQKEILAIVYDDGAVYAFYIDTIAAYIENTTFDTVKGKSNALPIPEPFFKDNAGYSAWGLAIHQASRLIAVSTNHKEIVVFAFGLSRCGIPPTTVTNVSARYAFRRSRTLRIVLVLDAGADNIPNISFLDNPDGTAQKICGTDIRGTLWIVEIWRPLCGPVRYYPPLNQPGTTGWDVLVLPHTSFVASNCVQNTLGTRDTELRVVNDNIDITAGLATVPDNPAAADHMPVWTLAAPPAAGSAHQQYQNFLLPSPGAAPGVQNSAALPNSNAGNAGNVTPELVLHPDNVIDFNSSPISNFEEWPGSPSSDDEDIWPEAPPHFDGEAPPIGFPSWATLFPPGTSHLPSATLSPGFVSYNPQAGQTFMGQQAYPPSWIQNALSQTAQTPGFSSASQSAHRFRGPPLYPDGLRPILPPRPSLNDEDYFRLFDAYPHDLVYMPHRGTIYGLATKPLERIRFFTAKRSMDHNTCKIPPGSPMDGAMRCSILRSYNNDVELINPVPGLANVICRRPVGLPERPGHPVANRRLNMTLHVPELSLVIIGSVLGRVVLITPTRFKGDTKPFLNRTCRLKYGFRIDHILPRASEERNNSNLPRRSLLYGIAVAPVPEAPADTAGKGSLLLRRPDSRRKTALGPGTRRYRLVLHFHNHAIITYDLSRDDDGALQVF</sequence>
<feature type="region of interest" description="Disordered" evidence="1">
    <location>
        <begin position="57"/>
        <end position="104"/>
    </location>
</feature>
<dbReference type="EMBL" id="JAGPXD010000004">
    <property type="protein sequence ID" value="KAH7358818.1"/>
    <property type="molecule type" value="Genomic_DNA"/>
</dbReference>
<dbReference type="InterPro" id="IPR014839">
    <property type="entry name" value="Crt10"/>
</dbReference>
<dbReference type="Pfam" id="PF08728">
    <property type="entry name" value="CRT10"/>
    <property type="match status" value="1"/>
</dbReference>
<name>A0A8K0X1K8_9PEZI</name>
<evidence type="ECO:0000313" key="2">
    <source>
        <dbReference type="EMBL" id="KAH7358818.1"/>
    </source>
</evidence>
<dbReference type="AlphaFoldDB" id="A0A8K0X1K8"/>
<reference evidence="2" key="1">
    <citation type="journal article" date="2021" name="Nat. Commun.">
        <title>Genetic determinants of endophytism in the Arabidopsis root mycobiome.</title>
        <authorList>
            <person name="Mesny F."/>
            <person name="Miyauchi S."/>
            <person name="Thiergart T."/>
            <person name="Pickel B."/>
            <person name="Atanasova L."/>
            <person name="Karlsson M."/>
            <person name="Huettel B."/>
            <person name="Barry K.W."/>
            <person name="Haridas S."/>
            <person name="Chen C."/>
            <person name="Bauer D."/>
            <person name="Andreopoulos W."/>
            <person name="Pangilinan J."/>
            <person name="LaButti K."/>
            <person name="Riley R."/>
            <person name="Lipzen A."/>
            <person name="Clum A."/>
            <person name="Drula E."/>
            <person name="Henrissat B."/>
            <person name="Kohler A."/>
            <person name="Grigoriev I.V."/>
            <person name="Martin F.M."/>
            <person name="Hacquard S."/>
        </authorList>
    </citation>
    <scope>NUCLEOTIDE SEQUENCE</scope>
    <source>
        <strain evidence="2">MPI-CAGE-AT-0016</strain>
    </source>
</reference>
<protein>
    <submittedName>
        <fullName evidence="2">Uncharacterized protein</fullName>
    </submittedName>
</protein>